<dbReference type="AlphaFoldDB" id="A0A3N4ZLC4"/>
<keyword evidence="2" id="KW-1185">Reference proteome</keyword>
<dbReference type="OrthoDB" id="4551551at2"/>
<evidence type="ECO:0000313" key="1">
    <source>
        <dbReference type="EMBL" id="RPF20711.1"/>
    </source>
</evidence>
<organism evidence="1 2">
    <name type="scientific">Myceligenerans xiligouense</name>
    <dbReference type="NCBI Taxonomy" id="253184"/>
    <lineage>
        <taxon>Bacteria</taxon>
        <taxon>Bacillati</taxon>
        <taxon>Actinomycetota</taxon>
        <taxon>Actinomycetes</taxon>
        <taxon>Micrococcales</taxon>
        <taxon>Promicromonosporaceae</taxon>
        <taxon>Myceligenerans</taxon>
    </lineage>
</organism>
<comment type="caution">
    <text evidence="1">The sequence shown here is derived from an EMBL/GenBank/DDBJ whole genome shotgun (WGS) entry which is preliminary data.</text>
</comment>
<accession>A0A3N4ZLC4</accession>
<evidence type="ECO:0000313" key="2">
    <source>
        <dbReference type="Proteomes" id="UP000280501"/>
    </source>
</evidence>
<gene>
    <name evidence="1" type="ORF">EDD34_1312</name>
</gene>
<dbReference type="RefSeq" id="WP_123813842.1">
    <property type="nucleotide sequence ID" value="NZ_RKQZ01000001.1"/>
</dbReference>
<protein>
    <submittedName>
        <fullName evidence="1">Uncharacterized protein</fullName>
    </submittedName>
</protein>
<dbReference type="EMBL" id="RKQZ01000001">
    <property type="protein sequence ID" value="RPF20711.1"/>
    <property type="molecule type" value="Genomic_DNA"/>
</dbReference>
<dbReference type="Proteomes" id="UP000280501">
    <property type="component" value="Unassembled WGS sequence"/>
</dbReference>
<sequence>MSATALCIDFITSGQLLGAGLDSSPDAWDRALGGADWPLIDVRGRRMRRDYGLIEVSFEKWDKDWSCINASVHAHRLRGERALLVPPEVDATYGPIEPAVTFAEVLEETLAKGAVVELIADRDTELHSRYWFPRSEVIVSVQGPSHDAPGSIWSAGRARDAANWKRPHS</sequence>
<name>A0A3N4ZLC4_9MICO</name>
<reference evidence="1 2" key="1">
    <citation type="submission" date="2018-11" db="EMBL/GenBank/DDBJ databases">
        <title>Sequencing the genomes of 1000 actinobacteria strains.</title>
        <authorList>
            <person name="Klenk H.-P."/>
        </authorList>
    </citation>
    <scope>NUCLEOTIDE SEQUENCE [LARGE SCALE GENOMIC DNA]</scope>
    <source>
        <strain evidence="1 2">DSM 15700</strain>
    </source>
</reference>
<proteinExistence type="predicted"/>